<feature type="domain" description="VWFA" evidence="10">
    <location>
        <begin position="4460"/>
        <end position="4632"/>
    </location>
</feature>
<dbReference type="FunFam" id="3.40.50.410:FF:000016">
    <property type="entry name" value="Collagen type VI alpha 3 chain"/>
    <property type="match status" value="1"/>
</dbReference>
<evidence type="ECO:0000256" key="3">
    <source>
        <dbReference type="ARBA" id="ARBA00022530"/>
    </source>
</evidence>
<evidence type="ECO:0000256" key="9">
    <source>
        <dbReference type="SAM" id="MobiDB-lite"/>
    </source>
</evidence>
<dbReference type="InterPro" id="IPR050525">
    <property type="entry name" value="ECM_Assembly_Org"/>
</dbReference>
<dbReference type="FunFam" id="3.40.50.410:FF:000003">
    <property type="entry name" value="Collagen type VI alpha 3 chain"/>
    <property type="match status" value="28"/>
</dbReference>
<dbReference type="SMART" id="SM00327">
    <property type="entry name" value="VWA"/>
    <property type="match status" value="31"/>
</dbReference>
<feature type="domain" description="BPTI/Kunitz inhibitor" evidence="11">
    <location>
        <begin position="6934"/>
        <end position="6985"/>
    </location>
</feature>
<dbReference type="InterPro" id="IPR002223">
    <property type="entry name" value="Kunitz_BPTI"/>
</dbReference>
<organism evidence="12 13">
    <name type="scientific">Triplophysa rosa</name>
    <name type="common">Cave loach</name>
    <dbReference type="NCBI Taxonomy" id="992332"/>
    <lineage>
        <taxon>Eukaryota</taxon>
        <taxon>Metazoa</taxon>
        <taxon>Chordata</taxon>
        <taxon>Craniata</taxon>
        <taxon>Vertebrata</taxon>
        <taxon>Euteleostomi</taxon>
        <taxon>Actinopterygii</taxon>
        <taxon>Neopterygii</taxon>
        <taxon>Teleostei</taxon>
        <taxon>Ostariophysi</taxon>
        <taxon>Cypriniformes</taxon>
        <taxon>Nemacheilidae</taxon>
        <taxon>Triplophysa</taxon>
    </lineage>
</organism>
<evidence type="ECO:0000256" key="6">
    <source>
        <dbReference type="ARBA" id="ARBA00022889"/>
    </source>
</evidence>
<feature type="domain" description="VWFA" evidence="10">
    <location>
        <begin position="4260"/>
        <end position="4432"/>
    </location>
</feature>
<dbReference type="GO" id="GO:0007155">
    <property type="term" value="P:cell adhesion"/>
    <property type="evidence" value="ECO:0007669"/>
    <property type="project" value="UniProtKB-KW"/>
</dbReference>
<feature type="region of interest" description="Disordered" evidence="9">
    <location>
        <begin position="6679"/>
        <end position="6699"/>
    </location>
</feature>
<dbReference type="InterPro" id="IPR002035">
    <property type="entry name" value="VWF_A"/>
</dbReference>
<feature type="domain" description="VWFA" evidence="10">
    <location>
        <begin position="2278"/>
        <end position="2450"/>
    </location>
</feature>
<feature type="domain" description="VWFA" evidence="10">
    <location>
        <begin position="3862"/>
        <end position="4034"/>
    </location>
</feature>
<feature type="domain" description="VWFA" evidence="10">
    <location>
        <begin position="1302"/>
        <end position="1474"/>
    </location>
</feature>
<feature type="domain" description="VWFA" evidence="10">
    <location>
        <begin position="2478"/>
        <end position="2637"/>
    </location>
</feature>
<dbReference type="Gene3D" id="3.40.50.410">
    <property type="entry name" value="von Willebrand factor, type A domain"/>
    <property type="match status" value="30"/>
</dbReference>
<feature type="domain" description="VWFA" evidence="10">
    <location>
        <begin position="3662"/>
        <end position="3834"/>
    </location>
</feature>
<dbReference type="PRINTS" id="PR00453">
    <property type="entry name" value="VWFADOMAIN"/>
</dbReference>
<dbReference type="SUPFAM" id="SSF53300">
    <property type="entry name" value="vWA-like"/>
    <property type="match status" value="31"/>
</dbReference>
<feature type="domain" description="VWFA" evidence="10">
    <location>
        <begin position="5270"/>
        <end position="5446"/>
    </location>
</feature>
<feature type="compositionally biased region" description="Low complexity" evidence="9">
    <location>
        <begin position="6004"/>
        <end position="6014"/>
    </location>
</feature>
<feature type="domain" description="VWFA" evidence="10">
    <location>
        <begin position="906"/>
        <end position="1081"/>
    </location>
</feature>
<evidence type="ECO:0000256" key="4">
    <source>
        <dbReference type="ARBA" id="ARBA00022729"/>
    </source>
</evidence>
<feature type="domain" description="VWFA" evidence="10">
    <location>
        <begin position="1499"/>
        <end position="1670"/>
    </location>
</feature>
<keyword evidence="2" id="KW-0964">Secreted</keyword>
<keyword evidence="7 12" id="KW-0176">Collagen</keyword>
<evidence type="ECO:0000256" key="1">
    <source>
        <dbReference type="ARBA" id="ARBA00004498"/>
    </source>
</evidence>
<feature type="compositionally biased region" description="Gly residues" evidence="9">
    <location>
        <begin position="5882"/>
        <end position="5903"/>
    </location>
</feature>
<keyword evidence="13" id="KW-1185">Reference proteome</keyword>
<feature type="domain" description="VWFA" evidence="10">
    <location>
        <begin position="2863"/>
        <end position="3039"/>
    </location>
</feature>
<feature type="domain" description="VWFA" evidence="10">
    <location>
        <begin position="6231"/>
        <end position="6372"/>
    </location>
</feature>
<feature type="domain" description="VWFA" evidence="10">
    <location>
        <begin position="4860"/>
        <end position="5036"/>
    </location>
</feature>
<dbReference type="PANTHER" id="PTHR24020">
    <property type="entry name" value="COLLAGEN ALPHA"/>
    <property type="match status" value="1"/>
</dbReference>
<dbReference type="PROSITE" id="PS50279">
    <property type="entry name" value="BPTI_KUNITZ_2"/>
    <property type="match status" value="2"/>
</dbReference>
<evidence type="ECO:0000256" key="5">
    <source>
        <dbReference type="ARBA" id="ARBA00022737"/>
    </source>
</evidence>
<dbReference type="InterPro" id="IPR008160">
    <property type="entry name" value="Collagen"/>
</dbReference>
<keyword evidence="8" id="KW-1015">Disulfide bond</keyword>
<feature type="domain" description="VWFA" evidence="10">
    <location>
        <begin position="3063"/>
        <end position="3235"/>
    </location>
</feature>
<keyword evidence="5" id="KW-0677">Repeat</keyword>
<feature type="domain" description="VWFA" evidence="10">
    <location>
        <begin position="5069"/>
        <end position="5245"/>
    </location>
</feature>
<feature type="domain" description="VWFA" evidence="10">
    <location>
        <begin position="4061"/>
        <end position="4236"/>
    </location>
</feature>
<dbReference type="FunFam" id="3.40.50.410:FF:000021">
    <property type="entry name" value="Collagen, type VI, alpha 3"/>
    <property type="match status" value="1"/>
</dbReference>
<evidence type="ECO:0000256" key="8">
    <source>
        <dbReference type="ARBA" id="ARBA00023157"/>
    </source>
</evidence>
<dbReference type="Gene3D" id="4.10.410.10">
    <property type="entry name" value="Pancreatic trypsin inhibitor Kunitz domain"/>
    <property type="match status" value="2"/>
</dbReference>
<dbReference type="InterPro" id="IPR036880">
    <property type="entry name" value="Kunitz_BPTI_sf"/>
</dbReference>
<feature type="compositionally biased region" description="Low complexity" evidence="9">
    <location>
        <begin position="6061"/>
        <end position="6070"/>
    </location>
</feature>
<feature type="region of interest" description="Disordered" evidence="9">
    <location>
        <begin position="5870"/>
        <end position="6200"/>
    </location>
</feature>
<feature type="domain" description="VWFA" evidence="10">
    <location>
        <begin position="2664"/>
        <end position="2839"/>
    </location>
</feature>
<evidence type="ECO:0000259" key="11">
    <source>
        <dbReference type="PROSITE" id="PS50279"/>
    </source>
</evidence>
<name>A0A9W7WV92_TRIRA</name>
<feature type="domain" description="VWFA" evidence="10">
    <location>
        <begin position="708"/>
        <end position="880"/>
    </location>
</feature>
<comment type="caution">
    <text evidence="12">The sequence shown here is derived from an EMBL/GenBank/DDBJ whole genome shotgun (WGS) entry which is preliminary data.</text>
</comment>
<dbReference type="CDD" id="cd01450">
    <property type="entry name" value="vWFA_subfamily_ECM"/>
    <property type="match status" value="2"/>
</dbReference>
<dbReference type="Pfam" id="PF01391">
    <property type="entry name" value="Collagen"/>
    <property type="match status" value="1"/>
</dbReference>
<dbReference type="CDD" id="cd22629">
    <property type="entry name" value="Kunitz_collagen_alpha3_VI"/>
    <property type="match status" value="1"/>
</dbReference>
<dbReference type="SUPFAM" id="SSF57362">
    <property type="entry name" value="BPTI-like"/>
    <property type="match status" value="2"/>
</dbReference>
<protein>
    <submittedName>
        <fullName evidence="12">Collagen alpha-3VI chain</fullName>
    </submittedName>
</protein>
<feature type="domain" description="VWFA" evidence="10">
    <location>
        <begin position="5469"/>
        <end position="5645"/>
    </location>
</feature>
<feature type="domain" description="VWFA" evidence="10">
    <location>
        <begin position="504"/>
        <end position="677"/>
    </location>
</feature>
<dbReference type="Pfam" id="PF00092">
    <property type="entry name" value="VWA"/>
    <property type="match status" value="30"/>
</dbReference>
<keyword evidence="6" id="KW-0130">Cell adhesion</keyword>
<dbReference type="Proteomes" id="UP001059041">
    <property type="component" value="Linkage Group LG6"/>
</dbReference>
<comment type="subcellular location">
    <subcellularLocation>
        <location evidence="1">Secreted</location>
        <location evidence="1">Extracellular space</location>
        <location evidence="1">Extracellular matrix</location>
    </subcellularLocation>
</comment>
<feature type="compositionally biased region" description="Gly residues" evidence="9">
    <location>
        <begin position="6051"/>
        <end position="6060"/>
    </location>
</feature>
<evidence type="ECO:0000256" key="7">
    <source>
        <dbReference type="ARBA" id="ARBA00023119"/>
    </source>
</evidence>
<gene>
    <name evidence="12" type="ORF">IRJ41_016535</name>
</gene>
<feature type="domain" description="VWFA" evidence="10">
    <location>
        <begin position="2084"/>
        <end position="2259"/>
    </location>
</feature>
<dbReference type="GO" id="GO:0005581">
    <property type="term" value="C:collagen trimer"/>
    <property type="evidence" value="ECO:0007669"/>
    <property type="project" value="UniProtKB-KW"/>
</dbReference>
<dbReference type="FunFam" id="4.10.410.10:FF:000020">
    <property type="entry name" value="Collagen, type VI, alpha 3"/>
    <property type="match status" value="1"/>
</dbReference>
<feature type="domain" description="VWFA" evidence="10">
    <location>
        <begin position="3263"/>
        <end position="3438"/>
    </location>
</feature>
<evidence type="ECO:0000313" key="13">
    <source>
        <dbReference type="Proteomes" id="UP001059041"/>
    </source>
</evidence>
<feature type="compositionally biased region" description="Gly residues" evidence="9">
    <location>
        <begin position="6081"/>
        <end position="6090"/>
    </location>
</feature>
<reference evidence="12" key="1">
    <citation type="submission" date="2021-02" db="EMBL/GenBank/DDBJ databases">
        <title>Comparative genomics reveals that relaxation of natural selection precedes convergent phenotypic evolution of cavefish.</title>
        <authorList>
            <person name="Peng Z."/>
        </authorList>
    </citation>
    <scope>NUCLEOTIDE SEQUENCE</scope>
    <source>
        <tissue evidence="12">Muscle</tissue>
    </source>
</reference>
<keyword evidence="4" id="KW-0732">Signal</keyword>
<feature type="domain" description="VWFA" evidence="10">
    <location>
        <begin position="1895"/>
        <end position="2067"/>
    </location>
</feature>
<dbReference type="GO" id="GO:0004867">
    <property type="term" value="F:serine-type endopeptidase inhibitor activity"/>
    <property type="evidence" value="ECO:0007669"/>
    <property type="project" value="InterPro"/>
</dbReference>
<feature type="compositionally biased region" description="Low complexity" evidence="9">
    <location>
        <begin position="6034"/>
        <end position="6050"/>
    </location>
</feature>
<dbReference type="EMBL" id="JAFHDT010000006">
    <property type="protein sequence ID" value="KAI7808924.1"/>
    <property type="molecule type" value="Genomic_DNA"/>
</dbReference>
<sequence length="7085" mass="775092">MEKTDIQGGKREAWKSLGGFSPGVWVVFSVPGWSEWHCSSGEHTKYCGIQHSKFCFPELSILTWTMWKPRLVLYALLGVMSFGLFPNLEAQDAPADLVLLIDGSENIGADDFPLVRDLAVQVIEGLAVGKDAIRVAVVLYAADPDTQFYLNSHDSKENILTAIQGIQYPGGPEANLGAALEEVTESLLGPGAGGRAEEGVPQALVVISAGQSSDDVSQGERALKQASVYTLGLAVGDIDTAQLEAVATDKSFVLSEPDVRTVANVGDKMLQFINGVAQRNIVIETDFVEALVVGRRDIIFLIDSSMGTTLVNAVREFVRKFIDTMPIGPDQVQVGVAMFSSAPRMEINLNSFDSKESLVSALGRIKPRPSNEVNIGAALDFVRTDMLRPESGSRIQQRVPQLVLLLTSKKSKDSVQQSAEALRQMGVLTLAAGSRSADVAELKQIAFDESQVFILKDFRILLRNPQEIVSSLSTLSGVIESETPTETGPDVDVTTVQTQKVVRDILFVVDGSSYVGNANVQYVRDFISDVVNRLDVRPERVRIALMQFDEGQRTEFYFNTHNTKQDVLSSIAQLNLMGGRALNTGAALQYALSNHFQASAGSRRKQGIQQVLVLITGGPSQDAVKRLADRVALAGVLTFTVGAGQVEESFLKTVAFVENLAYYRRSFGELSSVVDEIMTPLVTVVGETDTVTTEIDVETPVQPGGERDVAFLIDGSDDVRGDFNYIRDFISKVIAPLDIGINRVRVAVVQHSERPSPNFYLNTYQTKDEVMRAVNGLTLAGGRNLNTGAALTFMKNTILSTTYGSRAAQNVPQFLIVLTGGRSRDSVREPAVALKTEGVVPFGVGVKNADPKQIEAISHNPSFAFNVKEFSQLNTVQQRLQNYVSLPKAQLMVVLEEADAKDIAKDVVFLLDGSDGTRSGFHAMSAFVQRVVEKLNVEESKYRVSVVQYSDNPKVEFYLKTYSTKAEVLNAIKVLKHKGGREANTGAALQFVRHQVFTSSSGSRRLQDIPQILILMSSKSSSDEVIGPAMALKDLDITTISIGVENADLDELKTVSFQSQFAYVNRFDDFPLIESQLVSAIKNNEKFEGILNTEVRESAGIHKRDIVFLLDGSDDTYDGFLFIREFIRRMVEDLDIDQDIVRVAVIQYSEDASAHFLLNTYNSKKAVIHAINGLTAKGGRILNTGAALQYVRNHVFTATSGSRHQLGIPQLLILMTGGESSDDVASPAEDLKHLGVLSIAIGIKKAVEAELQSIAFSDRFRFNLPVIGELLVIQPDIFSFIKSKMAVEPPTIIVELDAAQRDIVFLLDGSDDTRDEFKYMTQFVERVVDKLNIGLSGDRVSVVQYSTEPRVHFYLNTYNTKQDVIDSIEHLDHKGGSPLNTGGALGYLKNNMFIASSGSRLLEGVPQILVLVTGGRSQDDVRAPAAALKQDNIVSFSIGTENADVIQLQTISYTPGHTLTVPQFDDLEDIEQKLVSYVKRVPRQPRRLQPTTIDADKKDFVFLIDGSDDTRGSFSRVQNFVQTLVQQLNVAPDKDRVSVVQYSDNTAVDFHLNTHSSLDDVLNHVKRLIHKGGSLRHTGAALQFVTDSMFTAAAGSRHMEGVPQVLILLSSGRSNDDIRGPVKALKDIGVVSLSIGTSNADTLELQTISHQPNYFFISDFENTSEVQKNILALIKGVSYHQLPTIRPQVSESVKRDVAFLIDGSDDSRNGFEAIRNFMQKVVESLNVDEDFDRVAVVQYSRDSTANFYLSSYSTKKEVLNSIRSMRHKSGRPLNTGAALRFIKENIFTPSSGGRSHEGVASILYLFSGGRSNDDVRTISQDLRESNIKVFTTGTRNADTLELQTMASTPAYAFFVNDFTSMNGIFQRVSSVLTSGYEIPEQPPTNQVQTSNAERNIVFLIDGSDDASHRFTAIRDFVASLAETFDVGKGKDQIAVVQFSNTAAVNFNLSTYSSTTEVTDAIHKLKPKGGRPQYIGQALQFVRDNVFSSRGKDGISQNLVLVAGGRSRDSPRRPANTLKSLGVAIFAIGSKLTDPVEMEAISSRREYAFAVPDFSDLKNVHQSLLTKLTKVRHIVDMEADGIKRDIAFLVDGSDSTRRGFQEIRDFLYNIITTLNVGIDADRISVIQYSNVALANFYLNSFIRKDDVLNAVKVLSHKGGRPLNTGSALRYVKENIFTSSSGSRHKERIPQILILLTNGRSRDNISESASSLKENGVLILGIGGKDAYSDELHRTSSENHVLSFAEFSELPKLQPQLLEAIKLDHTKNKKPLMADKTQRDVVFLLDGSDGTKNGFPAMKEFVQRMVERLEVAENKDRVSVVQYSRAAEVNFHLNTYTTKEDIFDSVKGLRHKGGKPLNTGAALQYVSDNVFTASSGSRRLEGVRQILILLSGGRSFDNVDTAASSLKEIGVFTFGIGSRGSDSRELQRISYDPNYAISVSNFSELPNVQEQLLASVQTVAMPIAPTSPTVTADYTVPRKDLVFLLDGSDGTRNSFPAMRDFVQRLVGKLNVQPNRDRVSVVQYSRDSEVHFYLNTYTTKEDIIDSVRGLRHKGGRPLNTGAALHRRLEGVPQILILLSGGRSFDNVDTAASSLKEIGVFTFGIGSRGSDSSELQRISFDPSYAMSLSDFSELPNVQEQLLDSVETVAIPIAPTSPTVTDFPTLRKDIVFLLDGSDGTRNSFPAMREFVQRVVENLNIEAKRDRVSVVQYSRDPEAHFYLNTYATKGEILDTIRTLGHRGGRPLNTGAALQYVRGNVFAASAGSRRQEGVPQVLILLSGGRSRDNIDTPATALKESGILIFGIGTRNSSREVQRIASDTAYVQSILEFPDLPSVQQQFIDSLNSVPVQGMQMTPTVMAERRMARKDVVFLLDGSDATRTSFPSMLEFVERMVERLNVSDRRDRVSVVQFSRDPEAHFYLNTYTTKDDILDAVKGLRHKGGRPLNTGAALQFVKENVFTASSGSRRVEGVPQLLILLSGGRSFDNVESPASSLKELGVLIFGIGSRSSDSREMQSISHDPSYALSVSDFAELPGVQRQLFTNINKVLEEGTHTTTTVRVEGRRPRRDVVFLLDGSDGTRNGFPAMKEFVHRMVERLDVADNRDRVSVVQYSRDAEVNFHLNTYMTKKDIIDSVRGLRHKGGRPLNTGAALQYVKDNVFTASSGSRRLEGVPQILILLSGGRSFDNVDTAASSLKEIGVFTFGIGSRGSDSSELQRISFDPSYAMSLSDFSELPNVQEQLLDSVETVAIPIAPTSPTVTADFPTLRKDIVFLLDGSDGTRNSFPAMREFVQRVVENLNIEAKRDRVSVVQYSRDPEAHFYLNTYATKGEILDTIRTLGHRGGRPLNTGAALQYVRGNVFAASAGSRRQEGVPQVLILLSGGRSSDNIDTPATALKESGILIFGIGTRNSSREVQRIASDTAYVQSILEFPDLPSVQQQFIDSLNSVPVQGMQMTPTVTAERRMARKDVVFLLDGSDATRTSFPSMLEFVERMVERLNVSDRRGRVSVVQFSRDPEAHFYLNTYTTKDDILDAVKGLRHKGGRPLNTGAALQFVKENVFTASSGSRRVEGVPQLLILLSGGRSFDNVESPASSLKELGVLIFGIGSRSSDSREMQSISHDPSYALSVSDFAELPGVQRQLFTNINRVLEEGTPTTTTVRVEGRRPRRDVVFLLDGSDGTRNGFPAMKEFVHRMVERLDVADNRDRVSVVQYSRDAEVNFHLNTYMTKKDIIDSVRGLRHKGGRPLNTGAALQYVKDNVFTASSGSRRLEGVRQILILLSGGRSFDNVDTAASSLKEIGVQTFGIGSRGSDSRELQRISYDPNYAISVSDFSELPNVQEQLLASVQTVAIPIAPTSPTVTADYTVPRKDLVFLLDGSDGTRNSFPAMRDFVQRLVGKLNVQPNRDRVSVVQYSRDSEVHFYLNTYTTKEDIIDSVRGLRHKGGRPLNTGAALQYVRDNVFTASSGSRRLEGVPQILILLSGGRSFDNVDTAASSLKEIGVFTFGIGSRGSDSSELQRISFDPSYAMSLSDFSELPNVQEQLLDSVETVAIPIAPTSPTVTDFPTLRKDIVFLLDGSDGTRNSFPAMREFVQRVVENLNIEAKRDRVSVVQYSRDPEAHFYLNTYATKGEILDTIRTLGHRGGRPLNTGAALQYVRGNVFAASAGSRRQEGVPQVLILLSGGRSSDNIDTPATALKESGILIFGIGTRNSSREVQRIASDTAYVQSILEFPDLPSVQQQFIDSLNSVPVQGMQMTPTVTAERRMARKDVVFLLDGSDATRTSFPSMLEFVERMVERLNVSDRRGRVSVVQFSRDPEAHFYLNTYTTKDDILDAVKGLRHKGGRPLNTGAALQFVKENVFTASSGSRRVEGVPQLLILLSGGISFDNVESPASSLKELGVLIFGIGSRSSDSREMQSISHDPSYALSVSDFVELPGVQRQLFTYINRVLEEGTPTTTTVRVEGRRPRRDVVFLLDGSDGTRNGFPAMKEFVHRMVERLDVADNRDRVSVVQYSRDAEVNFHLNTYMTKEDIIDSVRGLRHKGGRPLNMGAALQYVRDNVFTASSGSRRLEGVRQILILLSGGRSFDNVDTAASSLKEIGVQTFGIGSRGSDSRELQRISYDPNYAISVSDFSELPNVQEQLLASVQTVAIPIAPTSPTVTADYTVPRKDIVFLLDGSDGTRNSFPAMRDFVQRLVGKLNVQPNRDRVSVVQYSQDSVVHFYLNTYMTKEDIIDSVRGLRHKGGRPLNTGAALQYVRDNVFTASSGSRQLEGVTQILILLSGGRSFDSVDTAASSLKELGILPFTVGLRGSNSKELQQISHDPEFLLLVRDISFLPSILEQVFKNINLAALSSTPIFPKIIAVSQGPKKDIVFVIDGSDDVGREFAIIQEFLRKVVENLNIGENRIRVGVVQYGDNPYADIYLNSHKTKEGVLNGIKELRRRGGIQRNLGRAIDFVSQDVLTSGRGGRKQEGVPQFVVVVSGGKSTDNIRTPATALKQSGIVPFGIGTREVDTQELEIIAYVPRFAFSVDDLPGLYTVQDTLITTLTELSSEELARLRPYFPTVTGVVIPTILPGDKRDVVFLIDGTTKMRSEFPAIRDMVQRVVDKLDVGLDNVRVSVVQYSDDPKLEFLLNEHSTKEEVLQAIQRMRSKGGNQLNTGQALDYVSKNIYQRSAGSRVEEGVPQFLILVTGGKSNDDVSSSARQLKSSRVAPLAVGAHTADAEELKLISFRPELAYTIRNFQQLPRVEQEILSKVSTMTSKEISEPPLPGVPDLNLGRKDIIFLIDGSDSVGQNGVAHIRDFIYKVVEKLSVNPDQVRVAVVQYGERPKTEFSLNSHNNKQSVLAAIKRLRQMGGRGADLAEAIKYVIRNELQASAGVRSAEASQHLVVLTGGRSTSDVSVYGPLLKGSRVNCIGIGTENADARQLTEIATSPDDFLQVSTFPSLPNIQNQFIARLNGTIAEIPTEDSGPDLPKAKAADIVFLVDGSMNLGRDNFKEVLDFVVNLIDLFYTERDDLRIGLAHYAADVTDVFYLNTYKNKDDIISAISQTDYKGGREMKTGNAIRHVQQTHFVKERGSRKDESIPQILMVIPGGRSKDDGKSAALALKNTGVRIYAVGVGDIVDELNNLGSEATTVARASTFPELSELNEQILQAFDDEVRGIRHCTTTQDTARECKLDVLVGFDVGSQNIFAAQRSLESKMTAILQRISQMQAISCTSGQVPTIQVGVLAMDSASEPVQLDFTEKYTELLEPFRALRNRGPFVLNGATIKAYTDRFKSRPSDTVKVVIHLTDGLDVQYNILKERVEQMRLAGVSSFIVVGLERVPRFEDAVLLEFGRGFRYTRPLRVNLMDLDYELLEELDNIAERDCCSVPCKCNGQRGDRGAVGTAGPKGQPGGQGFSGHPGDEGGPGERGPTGVNGTQGFQGCPGQRGVKGSRGYNGEKGEIGEIGLDGINGEEGTSGVVGPPGDRGNPGQRGPKGAKGQAGDIGQTGIRGDPGTPGRDNTQMGPKGDPGDAGPAGEPGVDGSKGDLGEPGRPGPDGRRGPPGQAGAAGRPGADGLPGESGIGGSRGPAGPVGAPGVRGEDGNPGPRGPGGLPGPGGEKGRRGAVGRKGEPGEPGPNGVVGPQGPRGEAGEDGRDGFGIAGPKGRMGDEGFPGFPGPRGTAGDPGSGGGPGPRGNNGQRGTSGGPGGPGQKGEIGYPGPYGQKGPRGPGVVQCELVKKIRDNCPDSSGAQECPLYPTELAFALDASDGVTRSVFNNMRDTVLSLVRDITISESNCPRGARVALALYNNEVTTEIRFADAMKKRALIERVQGLQAQQTRKQRSLETAMNFVAQNTFKRVRSGFLVRKLAVFFVNGQVTVTREFSTAALRLYDAGIASVFLLNREDRQLTRALQRNNTALAQVIVLPAPGSAEYNNVVKKIMTCHICLDFCAPDTMCDYVPPRGVRGRRDPTTDLDIDMTFIVDSSESTWPSVFMGIKQYVSQMVEQLELSPDPAIASHHARVALVQHTPYEYLHNGSGIPISMAFGLTDHRSADSVRTFLMDKVHQLEGGRHLAAALEGTVEHVYEKAPHPRHLKVLVLLVTGPVEEDEERILQASIEVKCKGYFIVVIAVGKQFSPGDVSVLAQVASEPSDVFFKRVDGPSGFYDDHIQIFAKLLPKYLSLENVLYMSPEVAKKCQWYQGDQPHKTGFRSPQIHDKHQKHYEQQQVHDRKHKELGMDELHLVNVTSSGFSLQWLSGDSKATHEVTVTRLRDHSLVLRKNVTGSLLSVSELEAAETYHVMVNTRNVSGHVASTYKGIVPTKAASQKVLSVSEMKIVPTAPSSKPVMKSAEQKILTASEVTASVTTAPLSKPETNSAEQKILNVSEIMGSVSTAPLSRPEIKSAEQKVLTPSEVMGILSTAPLNMPEIKSTEQKVHTESEVMGIVSTVPLHKPEIINNLMDPCSLDFDSGQGCKDYEAKWYYDRKNGFCAQFWFGGCGGNDNRFQSEEDCLKRCVKTVADRKVSDEPFRAAIPPAAAPVVLYSSVDICKLPKEEGTCAKFVLKWHFDPLNGSCTRFWYGGCGGNQNRFDTQVECEETCGKPAPVRHGVIAAVKT</sequence>
<dbReference type="FunFam" id="4.10.410.10:FF:000040">
    <property type="entry name" value="Serine protease inhibitor, putative"/>
    <property type="match status" value="1"/>
</dbReference>
<feature type="compositionally biased region" description="Gly residues" evidence="9">
    <location>
        <begin position="6173"/>
        <end position="6185"/>
    </location>
</feature>
<feature type="domain" description="VWFA" evidence="10">
    <location>
        <begin position="3462"/>
        <end position="3638"/>
    </location>
</feature>
<dbReference type="CDD" id="cd22635">
    <property type="entry name" value="Kunitz_papilin"/>
    <property type="match status" value="1"/>
</dbReference>
<feature type="domain" description="VWFA" evidence="10">
    <location>
        <begin position="6449"/>
        <end position="6647"/>
    </location>
</feature>
<dbReference type="SMART" id="SM00131">
    <property type="entry name" value="KU"/>
    <property type="match status" value="2"/>
</dbReference>
<feature type="compositionally biased region" description="Basic and acidic residues" evidence="9">
    <location>
        <begin position="6016"/>
        <end position="6032"/>
    </location>
</feature>
<feature type="compositionally biased region" description="Gly residues" evidence="9">
    <location>
        <begin position="6155"/>
        <end position="6167"/>
    </location>
</feature>
<evidence type="ECO:0000256" key="2">
    <source>
        <dbReference type="ARBA" id="ARBA00022525"/>
    </source>
</evidence>
<evidence type="ECO:0000259" key="10">
    <source>
        <dbReference type="PROSITE" id="PS50234"/>
    </source>
</evidence>
<feature type="domain" description="VWFA" evidence="10">
    <location>
        <begin position="297"/>
        <end position="472"/>
    </location>
</feature>
<proteinExistence type="predicted"/>
<dbReference type="InterPro" id="IPR020901">
    <property type="entry name" value="Prtase_inh_Kunz-CS"/>
</dbReference>
<dbReference type="InterPro" id="IPR036465">
    <property type="entry name" value="vWFA_dom_sf"/>
</dbReference>
<feature type="domain" description="VWFA" evidence="10">
    <location>
        <begin position="1105"/>
        <end position="1281"/>
    </location>
</feature>
<feature type="compositionally biased region" description="Low complexity" evidence="9">
    <location>
        <begin position="6109"/>
        <end position="6119"/>
    </location>
</feature>
<feature type="domain" description="VWFA" evidence="10">
    <location>
        <begin position="4660"/>
        <end position="4832"/>
    </location>
</feature>
<accession>A0A9W7WV92</accession>
<dbReference type="PRINTS" id="PR00759">
    <property type="entry name" value="BASICPTASE"/>
</dbReference>
<keyword evidence="3" id="KW-0272">Extracellular matrix</keyword>
<dbReference type="PROSITE" id="PS00280">
    <property type="entry name" value="BPTI_KUNITZ_1"/>
    <property type="match status" value="2"/>
</dbReference>
<feature type="domain" description="BPTI/Kunitz inhibitor" evidence="11">
    <location>
        <begin position="7019"/>
        <end position="7069"/>
    </location>
</feature>
<feature type="domain" description="VWFA" evidence="10">
    <location>
        <begin position="1696"/>
        <end position="1868"/>
    </location>
</feature>
<dbReference type="PANTHER" id="PTHR24020:SF13">
    <property type="entry name" value="COLLAGEN ALPHA-3(VI) CHAIN"/>
    <property type="match status" value="1"/>
</dbReference>
<feature type="compositionally biased region" description="Basic and acidic residues" evidence="9">
    <location>
        <begin position="6685"/>
        <end position="6699"/>
    </location>
</feature>
<evidence type="ECO:0000313" key="12">
    <source>
        <dbReference type="EMBL" id="KAI7808924.1"/>
    </source>
</evidence>
<feature type="domain" description="VWFA" evidence="10">
    <location>
        <begin position="96"/>
        <end position="269"/>
    </location>
</feature>
<dbReference type="PROSITE" id="PS50234">
    <property type="entry name" value="VWFA"/>
    <property type="match status" value="30"/>
</dbReference>
<dbReference type="Pfam" id="PF00014">
    <property type="entry name" value="Kunitz_BPTI"/>
    <property type="match status" value="2"/>
</dbReference>